<dbReference type="AlphaFoldDB" id="C1N5U5"/>
<name>C1N5U5_MICPC</name>
<organism evidence="3">
    <name type="scientific">Micromonas pusilla (strain CCMP1545)</name>
    <name type="common">Picoplanktonic green alga</name>
    <dbReference type="NCBI Taxonomy" id="564608"/>
    <lineage>
        <taxon>Eukaryota</taxon>
        <taxon>Viridiplantae</taxon>
        <taxon>Chlorophyta</taxon>
        <taxon>Mamiellophyceae</taxon>
        <taxon>Mamiellales</taxon>
        <taxon>Mamiellaceae</taxon>
        <taxon>Micromonas</taxon>
    </lineage>
</organism>
<dbReference type="KEGG" id="mpp:MICPUCDRAFT_53044"/>
<feature type="compositionally biased region" description="Low complexity" evidence="1">
    <location>
        <begin position="103"/>
        <end position="117"/>
    </location>
</feature>
<reference evidence="2 3" key="1">
    <citation type="journal article" date="2009" name="Science">
        <title>Green evolution and dynamic adaptations revealed by genomes of the marine picoeukaryotes Micromonas.</title>
        <authorList>
            <person name="Worden A.Z."/>
            <person name="Lee J.H."/>
            <person name="Mock T."/>
            <person name="Rouze P."/>
            <person name="Simmons M.P."/>
            <person name="Aerts A.L."/>
            <person name="Allen A.E."/>
            <person name="Cuvelier M.L."/>
            <person name="Derelle E."/>
            <person name="Everett M.V."/>
            <person name="Foulon E."/>
            <person name="Grimwood J."/>
            <person name="Gundlach H."/>
            <person name="Henrissat B."/>
            <person name="Napoli C."/>
            <person name="McDonald S.M."/>
            <person name="Parker M.S."/>
            <person name="Rombauts S."/>
            <person name="Salamov A."/>
            <person name="Von Dassow P."/>
            <person name="Badger J.H."/>
            <person name="Coutinho P.M."/>
            <person name="Demir E."/>
            <person name="Dubchak I."/>
            <person name="Gentemann C."/>
            <person name="Eikrem W."/>
            <person name="Gready J.E."/>
            <person name="John U."/>
            <person name="Lanier W."/>
            <person name="Lindquist E.A."/>
            <person name="Lucas S."/>
            <person name="Mayer K.F."/>
            <person name="Moreau H."/>
            <person name="Not F."/>
            <person name="Otillar R."/>
            <person name="Panaud O."/>
            <person name="Pangilinan J."/>
            <person name="Paulsen I."/>
            <person name="Piegu B."/>
            <person name="Poliakov A."/>
            <person name="Robbens S."/>
            <person name="Schmutz J."/>
            <person name="Toulza E."/>
            <person name="Wyss T."/>
            <person name="Zelensky A."/>
            <person name="Zhou K."/>
            <person name="Armbrust E.V."/>
            <person name="Bhattacharya D."/>
            <person name="Goodenough U.W."/>
            <person name="Van de Peer Y."/>
            <person name="Grigoriev I.V."/>
        </authorList>
    </citation>
    <scope>NUCLEOTIDE SEQUENCE [LARGE SCALE GENOMIC DNA]</scope>
    <source>
        <strain evidence="2 3">CCMP1545</strain>
    </source>
</reference>
<protein>
    <submittedName>
        <fullName evidence="2">Predicted protein</fullName>
    </submittedName>
</protein>
<evidence type="ECO:0000313" key="3">
    <source>
        <dbReference type="Proteomes" id="UP000001876"/>
    </source>
</evidence>
<evidence type="ECO:0000313" key="2">
    <source>
        <dbReference type="EMBL" id="EEH52563.1"/>
    </source>
</evidence>
<dbReference type="PANTHER" id="PTHR36338">
    <property type="entry name" value="OS02G0495900 PROTEIN"/>
    <property type="match status" value="1"/>
</dbReference>
<sequence length="117" mass="13281">MSWIWEKSPLWRKIVRGTRTNRVAMGAFSLTTMFALPVAAGVAVMRWTTPDVSDDDAVALRKRVSMDARRLRANNNDDLNEMLDEVKRGVKNEERWRAALDGRTTSARTSSGTSLRR</sequence>
<dbReference type="RefSeq" id="XP_003063427.1">
    <property type="nucleotide sequence ID" value="XM_003063381.1"/>
</dbReference>
<evidence type="ECO:0000256" key="1">
    <source>
        <dbReference type="SAM" id="MobiDB-lite"/>
    </source>
</evidence>
<keyword evidence="3" id="KW-1185">Reference proteome</keyword>
<proteinExistence type="predicted"/>
<dbReference type="EMBL" id="GG663748">
    <property type="protein sequence ID" value="EEH52563.1"/>
    <property type="molecule type" value="Genomic_DNA"/>
</dbReference>
<dbReference type="OrthoDB" id="1915473at2759"/>
<feature type="region of interest" description="Disordered" evidence="1">
    <location>
        <begin position="97"/>
        <end position="117"/>
    </location>
</feature>
<accession>C1N5U5</accession>
<gene>
    <name evidence="2" type="ORF">MICPUCDRAFT_53044</name>
</gene>
<dbReference type="GeneID" id="9688656"/>
<dbReference type="Proteomes" id="UP000001876">
    <property type="component" value="Unassembled WGS sequence"/>
</dbReference>
<dbReference type="PANTHER" id="PTHR36338:SF1">
    <property type="entry name" value="OS02G0495900 PROTEIN"/>
    <property type="match status" value="1"/>
</dbReference>
<dbReference type="OMA" id="NDDLNEM"/>